<protein>
    <submittedName>
        <fullName evidence="1">Tail sheath protein</fullName>
    </submittedName>
</protein>
<evidence type="ECO:0000313" key="1">
    <source>
        <dbReference type="EMBL" id="AIZ94657.1"/>
    </source>
</evidence>
<proteinExistence type="predicted"/>
<dbReference type="EMBL" id="KP054477">
    <property type="protein sequence ID" value="AIZ94657.1"/>
    <property type="molecule type" value="Genomic_DNA"/>
</dbReference>
<gene>
    <name evidence="1" type="ORF">LfeInf_031</name>
</gene>
<keyword evidence="2" id="KW-1185">Reference proteome</keyword>
<organism evidence="1 2">
    <name type="scientific">Lactobacillus phage LfeInf</name>
    <dbReference type="NCBI Taxonomy" id="1567484"/>
    <lineage>
        <taxon>Viruses</taxon>
        <taxon>Duplodnaviria</taxon>
        <taxon>Heunggongvirae</taxon>
        <taxon>Uroviricota</taxon>
        <taxon>Caudoviricetes</taxon>
        <taxon>Herelleviridae</taxon>
        <taxon>Hopescreekvirus</taxon>
        <taxon>Hopescreekvirus LfeInf</taxon>
    </lineage>
</organism>
<sequence length="622" mass="66740">MATLTKSSETMKLIYPKETNTRPHVATQYNDNALNNVAGSSSKNIFLLGSATEGNPDNIYEVKSSSQARAIFGSGDLVEAMELIWNPTGSYYQNGGTIYAQRVENATQAKLVKGPLTFTSTVYGASANKVSVSFNKNPVSGAYDFHVDYEPKMYSQTYMSIGNLFTIGYDPTSPSVTGASYKITGDLSGAQTFEIALNTSSSTTQTVLTMDLTSTAYNNIGKVITAISALPGFSVTTLKSCANIDSTTLDLTSGSGYLTLGTSASPTTITDFYGDLLYTTRYDDYVGISVNRLGAPTGVSAEASGSDTVVTANAQEIDFVPFDAINLSGGSDGNVPVSWADKFQNVHGVNAYYIVPLTSEENIHAELKEFLNEEEILGYNYFGWVGGGFNESMNTAINRQTALKSDRIALVANSGYYNSLSGKVVHAPAYLMAAYVAGVASSLSVGDAVTHKYLELTSLDQNFNGDELNALDDNGVIAIEKVVNRNQSGGYRIVEDVTTYNSTNEPVKNLVSLREITDYLFDDLRIYLEDTFIGSSVVNTTGSLIASFIEAFLKQKVSEGLLASYDRQSITCTIDGNSAYVAFSAAPTREVRTILVSGTYTNFTSTTSQDNSTYTINNGVNG</sequence>
<dbReference type="Proteomes" id="UP000030922">
    <property type="component" value="Segment"/>
</dbReference>
<dbReference type="RefSeq" id="YP_009222269.1">
    <property type="nucleotide sequence ID" value="NC_029058.1"/>
</dbReference>
<dbReference type="OrthoDB" id="1218at10239"/>
<name>A0A0A7NTZ8_9CAUD</name>
<reference evidence="2" key="1">
    <citation type="submission" date="2014-10" db="EMBL/GenBank/DDBJ databases">
        <title>Characterization of Lactobacillus fermentum phage vB_S_LfeInf.</title>
        <authorList>
            <person name="Liu M."/>
            <person name="Gill J.J."/>
            <person name="Berry J."/>
            <person name="Young R.III."/>
            <person name="Summer E.J."/>
        </authorList>
    </citation>
    <scope>NUCLEOTIDE SEQUENCE [LARGE SCALE GENOMIC DNA]</scope>
</reference>
<dbReference type="KEGG" id="vg:26793819"/>
<accession>A0A0A7NTZ8</accession>
<dbReference type="GeneID" id="26793819"/>
<reference evidence="1 2" key="2">
    <citation type="journal article" date="2015" name="Biotechnol. Biofuels">
        <title>Bacteriophage application restores ethanol fermentation characteristics disrupted by Lactobacillus fermentum.</title>
        <authorList>
            <person name="Liu M."/>
            <person name="Bischoff K.M."/>
            <person name="Gill J.J."/>
            <person name="Mire-Criscione M.D."/>
            <person name="Berry J.D."/>
            <person name="Young R."/>
            <person name="Summer E.J."/>
        </authorList>
    </citation>
    <scope>NUCLEOTIDE SEQUENCE [LARGE SCALE GENOMIC DNA]</scope>
</reference>
<evidence type="ECO:0000313" key="2">
    <source>
        <dbReference type="Proteomes" id="UP000030922"/>
    </source>
</evidence>